<name>A0AB36CPE0_9CORY</name>
<dbReference type="AlphaFoldDB" id="A0AB36CPE0"/>
<evidence type="ECO:0000259" key="4">
    <source>
        <dbReference type="PROSITE" id="PS51266"/>
    </source>
</evidence>
<dbReference type="InterPro" id="IPR016694">
    <property type="entry name" value="UCP017292"/>
</dbReference>
<dbReference type="PROSITE" id="PS51266">
    <property type="entry name" value="ZF_CHY"/>
    <property type="match status" value="1"/>
</dbReference>
<evidence type="ECO:0000313" key="5">
    <source>
        <dbReference type="EMBL" id="NME90211.1"/>
    </source>
</evidence>
<evidence type="ECO:0000256" key="1">
    <source>
        <dbReference type="ARBA" id="ARBA00022723"/>
    </source>
</evidence>
<dbReference type="RefSeq" id="WP_168970328.1">
    <property type="nucleotide sequence ID" value="NZ_JABAFZ010000010.1"/>
</dbReference>
<proteinExistence type="predicted"/>
<keyword evidence="3" id="KW-0862">Zinc</keyword>
<feature type="domain" description="CHY-type" evidence="4">
    <location>
        <begin position="8"/>
        <end position="86"/>
    </location>
</feature>
<dbReference type="GO" id="GO:0008270">
    <property type="term" value="F:zinc ion binding"/>
    <property type="evidence" value="ECO:0007669"/>
    <property type="project" value="UniProtKB-KW"/>
</dbReference>
<evidence type="ECO:0000256" key="2">
    <source>
        <dbReference type="ARBA" id="ARBA00022771"/>
    </source>
</evidence>
<reference evidence="5 6" key="1">
    <citation type="submission" date="2020-04" db="EMBL/GenBank/DDBJ databases">
        <authorList>
            <person name="Hitch T.C.A."/>
            <person name="Wylensek D."/>
            <person name="Clavel T."/>
        </authorList>
    </citation>
    <scope>NUCLEOTIDE SEQUENCE [LARGE SCALE GENOMIC DNA]</scope>
    <source>
        <strain evidence="5 6">BL-383-APC-3D</strain>
    </source>
</reference>
<dbReference type="EMBL" id="JABAFZ010000010">
    <property type="protein sequence ID" value="NME90211.1"/>
    <property type="molecule type" value="Genomic_DNA"/>
</dbReference>
<dbReference type="Pfam" id="PF05495">
    <property type="entry name" value="zf-CHY"/>
    <property type="match status" value="1"/>
</dbReference>
<dbReference type="PIRSF" id="PIRSF017292">
    <property type="entry name" value="UCP017292_Znf_CHY"/>
    <property type="match status" value="1"/>
</dbReference>
<comment type="caution">
    <text evidence="5">The sequence shown here is derived from an EMBL/GenBank/DDBJ whole genome shotgun (WGS) entry which is preliminary data.</text>
</comment>
<evidence type="ECO:0000313" key="6">
    <source>
        <dbReference type="Proteomes" id="UP000544551"/>
    </source>
</evidence>
<dbReference type="PANTHER" id="PTHR28082:SF1">
    <property type="entry name" value="HELPER OF TIM PROTEIN 13"/>
    <property type="match status" value="1"/>
</dbReference>
<dbReference type="InterPro" id="IPR008913">
    <property type="entry name" value="Znf_CHY"/>
</dbReference>
<dbReference type="SUPFAM" id="SSF161219">
    <property type="entry name" value="CHY zinc finger-like"/>
    <property type="match status" value="1"/>
</dbReference>
<gene>
    <name evidence="5" type="ORF">HF853_11110</name>
</gene>
<sequence>MPTIYGDTLDAAGRCTHYHSEKDVIANKCATCNKYWACYECHAAATGHSFGAMDLKSLAVLCGACGHEMTFADYTGNTNSCPQCEQVFNPGCSLHRHIYFQVSD</sequence>
<protein>
    <recommendedName>
        <fullName evidence="4">CHY-type domain-containing protein</fullName>
    </recommendedName>
</protein>
<accession>A0AB36CPE0</accession>
<organism evidence="5 6">
    <name type="scientific">Corynebacterium stationis</name>
    <dbReference type="NCBI Taxonomy" id="1705"/>
    <lineage>
        <taxon>Bacteria</taxon>
        <taxon>Bacillati</taxon>
        <taxon>Actinomycetota</taxon>
        <taxon>Actinomycetes</taxon>
        <taxon>Mycobacteriales</taxon>
        <taxon>Corynebacteriaceae</taxon>
        <taxon>Corynebacterium</taxon>
    </lineage>
</organism>
<keyword evidence="2" id="KW-0863">Zinc-finger</keyword>
<dbReference type="PANTHER" id="PTHR28082">
    <property type="entry name" value="ZINC FINGER PROTEIN"/>
    <property type="match status" value="1"/>
</dbReference>
<dbReference type="Proteomes" id="UP000544551">
    <property type="component" value="Unassembled WGS sequence"/>
</dbReference>
<dbReference type="GO" id="GO:0045041">
    <property type="term" value="P:protein import into mitochondrial intermembrane space"/>
    <property type="evidence" value="ECO:0007669"/>
    <property type="project" value="TreeGrafter"/>
</dbReference>
<dbReference type="InterPro" id="IPR052604">
    <property type="entry name" value="Mito_Tim_assembly_helper"/>
</dbReference>
<keyword evidence="1" id="KW-0479">Metal-binding</keyword>
<evidence type="ECO:0000256" key="3">
    <source>
        <dbReference type="ARBA" id="ARBA00022833"/>
    </source>
</evidence>
<dbReference type="InterPro" id="IPR037274">
    <property type="entry name" value="Znf_CHY_sf"/>
</dbReference>